<feature type="domain" description="SD-repeat containing protein B" evidence="6">
    <location>
        <begin position="1291"/>
        <end position="1379"/>
    </location>
</feature>
<evidence type="ECO:0000313" key="8">
    <source>
        <dbReference type="Proteomes" id="UP000190102"/>
    </source>
</evidence>
<feature type="domain" description="DUF11" evidence="5">
    <location>
        <begin position="3239"/>
        <end position="3342"/>
    </location>
</feature>
<dbReference type="InterPro" id="IPR047589">
    <property type="entry name" value="DUF11_rpt"/>
</dbReference>
<dbReference type="EMBL" id="FUWR01000004">
    <property type="protein sequence ID" value="SJZ60571.1"/>
    <property type="molecule type" value="Genomic_DNA"/>
</dbReference>
<dbReference type="InterPro" id="IPR001434">
    <property type="entry name" value="OmcB-like_DUF11"/>
</dbReference>
<dbReference type="SUPFAM" id="SSF117074">
    <property type="entry name" value="Hypothetical protein PA1324"/>
    <property type="match status" value="18"/>
</dbReference>
<feature type="domain" description="SD-repeat containing protein B" evidence="6">
    <location>
        <begin position="1677"/>
        <end position="1782"/>
    </location>
</feature>
<feature type="domain" description="DUF11" evidence="5">
    <location>
        <begin position="560"/>
        <end position="691"/>
    </location>
</feature>
<feature type="domain" description="DUF11" evidence="5">
    <location>
        <begin position="307"/>
        <end position="397"/>
    </location>
</feature>
<dbReference type="RefSeq" id="WP_078789363.1">
    <property type="nucleotide sequence ID" value="NZ_FUWR01000004.1"/>
</dbReference>
<feature type="signal peptide" evidence="4">
    <location>
        <begin position="1"/>
        <end position="28"/>
    </location>
</feature>
<feature type="domain" description="SD-repeat containing protein B" evidence="6">
    <location>
        <begin position="2275"/>
        <end position="2358"/>
    </location>
</feature>
<feature type="domain" description="SD-repeat containing protein B" evidence="6">
    <location>
        <begin position="1919"/>
        <end position="1999"/>
    </location>
</feature>
<evidence type="ECO:0000313" key="7">
    <source>
        <dbReference type="EMBL" id="SJZ60571.1"/>
    </source>
</evidence>
<feature type="domain" description="SD-repeat containing protein B" evidence="6">
    <location>
        <begin position="2861"/>
        <end position="2939"/>
    </location>
</feature>
<dbReference type="Proteomes" id="UP000190102">
    <property type="component" value="Unassembled WGS sequence"/>
</dbReference>
<feature type="domain" description="SD-repeat containing protein B" evidence="6">
    <location>
        <begin position="2736"/>
        <end position="2813"/>
    </location>
</feature>
<evidence type="ECO:0000256" key="1">
    <source>
        <dbReference type="ARBA" id="ARBA00004613"/>
    </source>
</evidence>
<reference evidence="8" key="1">
    <citation type="submission" date="2017-02" db="EMBL/GenBank/DDBJ databases">
        <authorList>
            <person name="Varghese N."/>
            <person name="Submissions S."/>
        </authorList>
    </citation>
    <scope>NUCLEOTIDE SEQUENCE [LARGE SCALE GENOMIC DNA]</scope>
    <source>
        <strain evidence="8">ATCC BAA-34</strain>
    </source>
</reference>
<feature type="domain" description="SD-repeat containing protein B" evidence="6">
    <location>
        <begin position="2394"/>
        <end position="2473"/>
    </location>
</feature>
<evidence type="ECO:0000256" key="4">
    <source>
        <dbReference type="SAM" id="SignalP"/>
    </source>
</evidence>
<dbReference type="InterPro" id="IPR013783">
    <property type="entry name" value="Ig-like_fold"/>
</dbReference>
<feature type="domain" description="SD-repeat containing protein B" evidence="6">
    <location>
        <begin position="2157"/>
        <end position="2236"/>
    </location>
</feature>
<feature type="domain" description="SD-repeat containing protein B" evidence="6">
    <location>
        <begin position="1418"/>
        <end position="1500"/>
    </location>
</feature>
<feature type="domain" description="SD-repeat containing protein B" evidence="6">
    <location>
        <begin position="1547"/>
        <end position="1637"/>
    </location>
</feature>
<evidence type="ECO:0000256" key="3">
    <source>
        <dbReference type="ARBA" id="ARBA00022729"/>
    </source>
</evidence>
<dbReference type="STRING" id="115783.SAMN02745119_01095"/>
<dbReference type="PANTHER" id="PTHR23303">
    <property type="entry name" value="CARBOXYPEPTIDASE REGULATORY REGION-CONTAINING"/>
    <property type="match status" value="1"/>
</dbReference>
<dbReference type="Pfam" id="PF17210">
    <property type="entry name" value="SdrD_B"/>
    <property type="match status" value="14"/>
</dbReference>
<comment type="subcellular location">
    <subcellularLocation>
        <location evidence="1">Secreted</location>
    </subcellularLocation>
</comment>
<feature type="domain" description="SD-repeat containing protein B" evidence="6">
    <location>
        <begin position="2509"/>
        <end position="2588"/>
    </location>
</feature>
<feature type="chain" id="PRO_5010562904" evidence="4">
    <location>
        <begin position="29"/>
        <end position="3558"/>
    </location>
</feature>
<evidence type="ECO:0000259" key="6">
    <source>
        <dbReference type="Pfam" id="PF17210"/>
    </source>
</evidence>
<feature type="domain" description="SD-repeat containing protein B" evidence="6">
    <location>
        <begin position="2624"/>
        <end position="2702"/>
    </location>
</feature>
<evidence type="ECO:0000259" key="5">
    <source>
        <dbReference type="Pfam" id="PF01345"/>
    </source>
</evidence>
<dbReference type="Pfam" id="PF01345">
    <property type="entry name" value="DUF11"/>
    <property type="match status" value="6"/>
</dbReference>
<protein>
    <submittedName>
        <fullName evidence="7">Conserved repeat domain-containing protein</fullName>
    </submittedName>
</protein>
<proteinExistence type="predicted"/>
<organism evidence="7 8">
    <name type="scientific">Trichlorobacter thiogenes</name>
    <dbReference type="NCBI Taxonomy" id="115783"/>
    <lineage>
        <taxon>Bacteria</taxon>
        <taxon>Pseudomonadati</taxon>
        <taxon>Thermodesulfobacteriota</taxon>
        <taxon>Desulfuromonadia</taxon>
        <taxon>Geobacterales</taxon>
        <taxon>Geobacteraceae</taxon>
        <taxon>Trichlorobacter</taxon>
    </lineage>
</organism>
<keyword evidence="2" id="KW-0964">Secreted</keyword>
<keyword evidence="8" id="KW-1185">Reference proteome</keyword>
<gene>
    <name evidence="7" type="ORF">SAMN02745119_01095</name>
</gene>
<dbReference type="OrthoDB" id="9773411at2"/>
<accession>A0A1T4M0X5</accession>
<evidence type="ECO:0000256" key="2">
    <source>
        <dbReference type="ARBA" id="ARBA00022525"/>
    </source>
</evidence>
<keyword evidence="3 4" id="KW-0732">Signal</keyword>
<feature type="domain" description="DUF11" evidence="5">
    <location>
        <begin position="999"/>
        <end position="1141"/>
    </location>
</feature>
<feature type="domain" description="DUF11" evidence="5">
    <location>
        <begin position="161"/>
        <end position="280"/>
    </location>
</feature>
<dbReference type="InterPro" id="IPR051417">
    <property type="entry name" value="SDr/BOS_complex"/>
</dbReference>
<dbReference type="InterPro" id="IPR033764">
    <property type="entry name" value="Sdr_B"/>
</dbReference>
<feature type="domain" description="SD-repeat containing protein B" evidence="6">
    <location>
        <begin position="2035"/>
        <end position="2118"/>
    </location>
</feature>
<dbReference type="NCBIfam" id="TIGR01451">
    <property type="entry name" value="B_ant_repeat"/>
    <property type="match status" value="5"/>
</dbReference>
<name>A0A1T4M0X5_9BACT</name>
<dbReference type="Gene3D" id="2.60.40.10">
    <property type="entry name" value="Immunoglobulins"/>
    <property type="match status" value="18"/>
</dbReference>
<dbReference type="PANTHER" id="PTHR23303:SF15">
    <property type="entry name" value="COLOSSIN-A"/>
    <property type="match status" value="1"/>
</dbReference>
<dbReference type="GO" id="GO:0005576">
    <property type="term" value="C:extracellular region"/>
    <property type="evidence" value="ECO:0007669"/>
    <property type="project" value="UniProtKB-SubCell"/>
</dbReference>
<sequence>MRKSVIGKVGRLVVTVLVLLVVAGAAWAADVDLSVSAYTWSPNPVIHNGNSTFSVTVTNNDAGVAAATPVLTILLPSNVDFSAGTASSECVFNLAASPKQLVCTKPSSLVAQGTWDISYSGKGFSAGAQDTTATVTDSSITDPNGGNNLLTKTVTVINGADLGITKTGPATAAAGSFISFTLTAHNYGPDAATTFRITDDLPAAVDFTYQNATGSGWSCGVSGTTVTCDYSGAAVPAGSDAPAITLTGKLITSSGTITNGASIVSTDGNTGDPVSGNNGPSQVVVTVTAGTNLQAGKTMVSSVTGLTTFTADESVTMTLSATNSGTQVASGITITDTVPVDFAIGPLPSECAKVGQVITCTIATLNSSATSSFSIPLTVVASPTLGAGSNSASISRTLPTGGTDSPATANYTIVTSFAHLTLTKSKGPTPVAADGMITNTIVVTNSLSSTAAAAGTIRVTDVLDVHETYQSFSGSGWSCSGVAVDATGTVTCDYAGANLARGASLPALVIITKAETGYLGTISNTACTGLSAVSPHTPADNSSTGNCQSATVTGTNRNVDLGITKTASIPSPTHILTTDASVSYTLTVSNAGTDIAPTATVSDPLSSIWYSGSAGTTGGSAVIIGQGAGESCSFGSTVSCTLKNVANGAPRTITVTLNRPFKDGTLGNTATVSTPDAIDTNGTNNSASATVIVDPLADVAVTGIAAGPDPVKVGVELSYTSSIKNFGPSAAAGVVLRQTIDPLKVSYVSGSIAFTGPGSCSYVTSFSSGPYAGQAGIECSGFSLGDDTSYQLGFKVIPIYPYPGGVPNTYISTATITTTTVESDAPGYANNSASHTAHITMQALDLTVTDNDPGYDPTAFGDPIVYEIKVQNNGPSQATGFKLAVTPKPPGVYTMPFDLAGSVLPSGATCSQPGGADGTNVICYLGVDQAHSIMAANTSQTFNLKFGTSGPTPAGSLTYGTTATVSSYETTNIPTYDSLPGNNSVTETTTVLPKTDLILVSKTVSKGTVDINEPFTYTVKVGNKGPSDVSGLKMTDILPAGFVMTGAVTVTPGSGVTLATNSCTAPPVGSNGTVTCNLGPVPVDATGIDATKQVTVTIPVRAAYPFSGPFNTDIPNTASVAVLPGISLDPVVTNNTQTVNVQVRKNTVTGYIFHDTAANNPPVLTANRISGVQVTLVGTDAYLGQVVSITAPNTDASGVFTIDNVPPGTYTVSETQDTALDGYSDGLEKVGTFSATPGGESAGTAPSTNCDGTNNCSAAVAHNQITGIIFPKDNSLTLSNILFQELQNATVSGYVYHDANNDGNRSGALEIGTHGINGVTIRLRGTDYRGIAYAPADALTAGTNPNGAYTFSNVPPGTGYQVTEMAQPGGYFDGLDQNGTGLPNMIVGSKTTDVISIGNIATGTTYSDRNFGELLPATISGYVFIDTNGNATRDETAGLTGVTITLTGTDDLGAAVGPPDAHTAVNGSYSFTGLRPGSYTVTETLPTGVTHTGAYAGSNGGTIAGVVRAANTGVPGIGNTAISAITLNSGNTATNYNFGETGQGLSGYVYIDSNRNGSKDAGEPGIQGTSMVTLSGLTSAGTSVCTAISPNPCTVPTDVNGAYSFAGLPASDGSGYTVTEKLQTAAPLTNYGDGAESVGTVNGASMGSAAVNDKISSIKVLVGESALNYNFGEYAASLSGTVYYDANNDGSMSGASEIGISGVTVTLSGTNAAGTAVNITAVTDASGNYSFSNLPASNGAGFTLTITQPANYADGKKAAGTSGGTVGLPGTRTISGITLAAGANATNYLFGETLGSLSGTVYFDENNDGAKSGAGEVGLSGVTVTLSGTDASGGAVTRTVVTDASGNYSFTEIAASNGSGYTLTITQPVNYADGKKAAGSSGGTANAPGTRTISGIHFAGGATATNYLFGETLGGLSGTVYYDANNDGAKSGASEVGISGVTVTLSGADASSAVVSLTATTDASGNYSFSNLPASNGSGYTLTITQPVNYADGKKAAGASGGTVGLPGTRTISGIVLAAGANSGNYLFGETLGSLSGTVYYDVNNDGAKSGAGEVGISGVTITLSGTDASSNPVNKTALTDASGNYSFSDLAASGAGGYTLTITQPVNYADGKKVAGSSGGTAGLPGVRTISGITLAAGVATTNYLFGETLGGLSGTVYVDANNNGLKDSGESGISGVTITLTGTDASGGAVNSTAVTDAAGNYSITGVAASGAGGYTLTETQPVNYATGMQTAGTLGGIAGAVGTNTISGITVPAGASGSDYLFGERLGGLIGSVYLDSNNNGLRDAGEPGIAGVTITLSGNAASNVSVCSLATCITTTDASGAYSFTDIPNANASGYTLTETQPVNYADSAVTAGSLGGTVGVNSISGIPYVGGANATGYLFGEHLGGLSGTVYYDANNNGTKDVGEVGITGVVITLTGTDASGTAVSRTINTDVNGNYTFSNLPASNGSGYTVTETQPVNYANGSTTSGTAGGTAGINVVSGINFPAGTNATNYLFGERLGGLSGTVYYDANNNGTKDAGEVGIANVVITLTGTDASGTAVSRTLNTDVNGNYTFSNLPASNGGGYTVTEIQPVNYADGQTTSGTAGGTAGVNVVSAINFPAGTNATGYLFGEHLGGLSGSVYYDANNNGAKDAGEVGIAGVVITLTGTDASGTAVSRTLSTDVNGNFSFSNLPASNGSGYTVTETQPVNYGDGQLTAGTAGGTVGVNVVSAIMFTAGTSATNYLFGERLGSLSGTVYVDVNANGSQDAGETGIAGVVISLAGTDASGSAVSRTVTTDASGNYSFIGLPASNGSGYTVTETQPAGYGDFSGTSGTAVGTVDGVLNGTVGVNIINLISLNAGKDGVHYNFREKRSGISGAVYVDGNNNGVFDAGEAGIAGVSIALTGTDVNGISVSATTITAADGSYSFAELLEGTYILTEIQPVIYQDGRETAGTAGGTVDNGSFTLAPAQNRISNINLASGALVTGYLFGERTGMPGSFSGKVWYNSITRDQIQQPGEAGLPGWRVEVVHGGVVRGTATSAADGTWTISGLAAGSSYEIRYRHPLNSAIYGNPVSQDPGYIDSAPDYTAHTIANLTLRSGGNVVQQNLPIDPSGVVYNSITRATVSGATVSIAGPSGFNAATHLVGGATNQSQTTDASGFYQFLLLPAAPAGTYTLTVNGPAGYVPGASSIIPAVTTALTPPAGPGNYEVQAQAAAPTGAQSTTYYLTINLNAASANVVNNHLPIDPILGGAIFVTKTTPKVNVPRGDLVPYTIQARNTLSASIPNIDLVDEIPPGFKYRSGSARLNGLAVEPQASGRVLRWPNLTFAPNETKTLTMVLVVGSGVGDGEYVNRVWALNNLVNSAVSNVATATVRVVPDPTFDCTDIIGKVFDDQNANGYQDSGEPGIPNIRVATAKGWLVTTDAEGRFHVPCAVVPQMDRGSNFIMKLDERTLPSGFRVTTENPRVVRATRGKMVKLNFGATIHRVVRVEVSGEAFEKDSVQLKEEWKKRFEALPEQLRSRPSVVRLVFRQSVKDESKAKERLKELTSMLRRKWEALDEEYPLSIEDELLEVAK</sequence>
<feature type="domain" description="DUF11" evidence="5">
    <location>
        <begin position="698"/>
        <end position="836"/>
    </location>
</feature>
<feature type="domain" description="SD-repeat containing protein B" evidence="6">
    <location>
        <begin position="1797"/>
        <end position="1882"/>
    </location>
</feature>